<dbReference type="InterPro" id="IPR022563">
    <property type="entry name" value="DUF3463"/>
</dbReference>
<evidence type="ECO:0000259" key="2">
    <source>
        <dbReference type="Pfam" id="PF11946"/>
    </source>
</evidence>
<dbReference type="RefSeq" id="WP_219827684.1">
    <property type="nucleotide sequence ID" value="NZ_CP043765.1"/>
</dbReference>
<name>A0A8E5IN53_SALET</name>
<accession>A0A8E5IN53</accession>
<feature type="compositionally biased region" description="Polar residues" evidence="1">
    <location>
        <begin position="94"/>
        <end position="108"/>
    </location>
</feature>
<dbReference type="AlphaFoldDB" id="A0A8E5IN53"/>
<feature type="domain" description="DUF3463" evidence="2">
    <location>
        <begin position="14"/>
        <end position="84"/>
    </location>
</feature>
<feature type="region of interest" description="Disordered" evidence="1">
    <location>
        <begin position="87"/>
        <end position="122"/>
    </location>
</feature>
<dbReference type="EMBL" id="CP043765">
    <property type="protein sequence ID" value="QUS47352.1"/>
    <property type="molecule type" value="Genomic_DNA"/>
</dbReference>
<dbReference type="Pfam" id="PF11946">
    <property type="entry name" value="DUF3463"/>
    <property type="match status" value="1"/>
</dbReference>
<evidence type="ECO:0000256" key="1">
    <source>
        <dbReference type="SAM" id="MobiDB-lite"/>
    </source>
</evidence>
<gene>
    <name evidence="3" type="ORF">F1331_25925</name>
</gene>
<protein>
    <submittedName>
        <fullName evidence="3">DUF3463 domain-containing protein</fullName>
    </submittedName>
</protein>
<feature type="compositionally biased region" description="Basic and acidic residues" evidence="1">
    <location>
        <begin position="110"/>
        <end position="122"/>
    </location>
</feature>
<evidence type="ECO:0000313" key="3">
    <source>
        <dbReference type="EMBL" id="QUS47352.1"/>
    </source>
</evidence>
<reference evidence="3" key="1">
    <citation type="submission" date="2019-09" db="EMBL/GenBank/DDBJ databases">
        <title>Characterization of Mobilized Colistin Resistance Gene mcr-9 Carrying Colisitin Resistant Salmonella enterica serotype Senftenberg ST14.</title>
        <authorList>
            <person name="Cha M.-H."/>
            <person name="Woo G.-J."/>
        </authorList>
    </citation>
    <scope>NUCLEOTIDE SEQUENCE</scope>
    <source>
        <strain evidence="3">KUFSE-SAL0043</strain>
    </source>
</reference>
<proteinExistence type="predicted"/>
<organism evidence="3">
    <name type="scientific">Salmonella enterica subsp. enterica serovar Dessau</name>
    <dbReference type="NCBI Taxonomy" id="2564349"/>
    <lineage>
        <taxon>Bacteria</taxon>
        <taxon>Pseudomonadati</taxon>
        <taxon>Pseudomonadota</taxon>
        <taxon>Gammaproteobacteria</taxon>
        <taxon>Enterobacterales</taxon>
        <taxon>Enterobacteriaceae</taxon>
        <taxon>Salmonella</taxon>
    </lineage>
</organism>
<sequence>MKLYPCGDHTPYGGYSYEKAPVQDKFLKRKQTKELFKKVLAPTKRQKWVFNHSPFYLDFLKGERDYECTPWGNPNYTLFGCFSPSRGRRMPGTSECSSAPSGRRNTNPPDYRRWRDGRPRESFAIRACP</sequence>